<evidence type="ECO:0000313" key="2">
    <source>
        <dbReference type="EMBL" id="SBQ34695.1"/>
    </source>
</evidence>
<sequence>MKMYSVVNTDDLMRRGGSSLLLRSRQTSSLRRKPLKGLKEELSQAYVQDRASSEDEAQTPGRGLPPPPAIPPGLTTGGSVETRHHGIYPLADVQALMALERELGISPTLAHELGSTLGLAGGSTVKDTVWRVLKGAMTNALTKGITWRGQNGKVAFERLHLKGIVIAA</sequence>
<gene>
    <name evidence="2" type="primary">SI:DKEY-242H9.3</name>
</gene>
<organism evidence="2">
    <name type="scientific">Nothobranchius kadleci</name>
    <name type="common">African annual killifish</name>
    <dbReference type="NCBI Taxonomy" id="1051664"/>
    <lineage>
        <taxon>Eukaryota</taxon>
        <taxon>Metazoa</taxon>
        <taxon>Chordata</taxon>
        <taxon>Craniata</taxon>
        <taxon>Vertebrata</taxon>
        <taxon>Euteleostomi</taxon>
        <taxon>Actinopterygii</taxon>
        <taxon>Neopterygii</taxon>
        <taxon>Teleostei</taxon>
        <taxon>Neoteleostei</taxon>
        <taxon>Acanthomorphata</taxon>
        <taxon>Ovalentaria</taxon>
        <taxon>Atherinomorphae</taxon>
        <taxon>Cyprinodontiformes</taxon>
        <taxon>Nothobranchiidae</taxon>
        <taxon>Nothobranchius</taxon>
    </lineage>
</organism>
<name>A0A1A8DK27_NOTKA</name>
<feature type="non-terminal residue" evidence="2">
    <location>
        <position position="168"/>
    </location>
</feature>
<proteinExistence type="predicted"/>
<accession>A0A1A8DK27</accession>
<protein>
    <submittedName>
        <fullName evidence="2">Si:dkey-242h9.3</fullName>
    </submittedName>
</protein>
<feature type="compositionally biased region" description="Low complexity" evidence="1">
    <location>
        <begin position="15"/>
        <end position="29"/>
    </location>
</feature>
<reference evidence="2" key="1">
    <citation type="submission" date="2016-05" db="EMBL/GenBank/DDBJ databases">
        <authorList>
            <person name="Lavstsen T."/>
            <person name="Jespersen J.S."/>
        </authorList>
    </citation>
    <scope>NUCLEOTIDE SEQUENCE</scope>
    <source>
        <tissue evidence="2">Brain</tissue>
    </source>
</reference>
<dbReference type="AlphaFoldDB" id="A0A1A8DK27"/>
<feature type="region of interest" description="Disordered" evidence="1">
    <location>
        <begin position="15"/>
        <end position="76"/>
    </location>
</feature>
<dbReference type="EMBL" id="HAEA01006215">
    <property type="protein sequence ID" value="SBQ34695.1"/>
    <property type="molecule type" value="Transcribed_RNA"/>
</dbReference>
<evidence type="ECO:0000256" key="1">
    <source>
        <dbReference type="SAM" id="MobiDB-lite"/>
    </source>
</evidence>
<reference evidence="2" key="2">
    <citation type="submission" date="2016-06" db="EMBL/GenBank/DDBJ databases">
        <title>The genome of a short-lived fish provides insights into sex chromosome evolution and the genetic control of aging.</title>
        <authorList>
            <person name="Reichwald K."/>
            <person name="Felder M."/>
            <person name="Petzold A."/>
            <person name="Koch P."/>
            <person name="Groth M."/>
            <person name="Platzer M."/>
        </authorList>
    </citation>
    <scope>NUCLEOTIDE SEQUENCE</scope>
    <source>
        <tissue evidence="2">Brain</tissue>
    </source>
</reference>